<protein>
    <submittedName>
        <fullName evidence="4">6-phosphogluconolactonase</fullName>
    </submittedName>
</protein>
<dbReference type="InterPro" id="IPR050282">
    <property type="entry name" value="Cycloisomerase_2"/>
</dbReference>
<evidence type="ECO:0000313" key="4">
    <source>
        <dbReference type="EMBL" id="ATP58761.1"/>
    </source>
</evidence>
<name>A0A2D1UB40_9SPHI</name>
<dbReference type="GO" id="GO:0006006">
    <property type="term" value="P:glucose metabolic process"/>
    <property type="evidence" value="ECO:0007669"/>
    <property type="project" value="UniProtKB-KW"/>
</dbReference>
<organism evidence="4 5">
    <name type="scientific">Pedobacter ginsengisoli</name>
    <dbReference type="NCBI Taxonomy" id="363852"/>
    <lineage>
        <taxon>Bacteria</taxon>
        <taxon>Pseudomonadati</taxon>
        <taxon>Bacteroidota</taxon>
        <taxon>Sphingobacteriia</taxon>
        <taxon>Sphingobacteriales</taxon>
        <taxon>Sphingobacteriaceae</taxon>
        <taxon>Pedobacter</taxon>
    </lineage>
</organism>
<dbReference type="SUPFAM" id="SSF51004">
    <property type="entry name" value="C-terminal (heme d1) domain of cytochrome cd1-nitrite reductase"/>
    <property type="match status" value="1"/>
</dbReference>
<dbReference type="RefSeq" id="WP_099440655.1">
    <property type="nucleotide sequence ID" value="NZ_CP024091.1"/>
</dbReference>
<dbReference type="GO" id="GO:0005829">
    <property type="term" value="C:cytosol"/>
    <property type="evidence" value="ECO:0007669"/>
    <property type="project" value="TreeGrafter"/>
</dbReference>
<feature type="signal peptide" evidence="3">
    <location>
        <begin position="1"/>
        <end position="18"/>
    </location>
</feature>
<evidence type="ECO:0000256" key="2">
    <source>
        <dbReference type="ARBA" id="ARBA00022526"/>
    </source>
</evidence>
<dbReference type="Gene3D" id="2.130.10.10">
    <property type="entry name" value="YVTN repeat-like/Quinoprotein amine dehydrogenase"/>
    <property type="match status" value="1"/>
</dbReference>
<dbReference type="Pfam" id="PF10282">
    <property type="entry name" value="Lactonase"/>
    <property type="match status" value="1"/>
</dbReference>
<evidence type="ECO:0000256" key="1">
    <source>
        <dbReference type="ARBA" id="ARBA00005564"/>
    </source>
</evidence>
<dbReference type="InterPro" id="IPR011048">
    <property type="entry name" value="Haem_d1_sf"/>
</dbReference>
<keyword evidence="5" id="KW-1185">Reference proteome</keyword>
<dbReference type="InterPro" id="IPR019405">
    <property type="entry name" value="Lactonase_7-beta_prop"/>
</dbReference>
<keyword evidence="2" id="KW-0119">Carbohydrate metabolism</keyword>
<dbReference type="KEGG" id="pgs:CPT03_20970"/>
<accession>A0A2D1UB40</accession>
<dbReference type="AlphaFoldDB" id="A0A2D1UB40"/>
<dbReference type="GO" id="GO:0017057">
    <property type="term" value="F:6-phosphogluconolactonase activity"/>
    <property type="evidence" value="ECO:0007669"/>
    <property type="project" value="TreeGrafter"/>
</dbReference>
<dbReference type="PANTHER" id="PTHR30344">
    <property type="entry name" value="6-PHOSPHOGLUCONOLACTONASE-RELATED"/>
    <property type="match status" value="1"/>
</dbReference>
<sequence length="370" mass="40322">MKKSFLFPIILLAMQSCAQKNDYNLIIGTYTNTGKSEGIYTYSFDANNGDSKQLSVAKGVENPSYVTLSPDNKFVYAVNETGKTSSVSAFEFHAAKGELKFLNKQATNGDDPCYVIADEKNVISANYSGGNASVFGIEGNGSVGALKQVVQHYGKSVNKDRQNEPHVHMVFFTPDHKYLIINDLGTDKVYLYNYNPNGSNDVLTPHDSVAVTPGAGPRHITFSKDGKYAYLIHEMDGGITVFSYSNGSLEKIQETKITADGFKGENGAADIHISPDGKFLYATNRGSENNITFFAIEKGGLLSKRGQISTLGKGPRNFAIDPSGKYLLVAHQYTNDVVVFERDTQTGELKDTGKRIEVGAPVCLLFAPKK</sequence>
<gene>
    <name evidence="4" type="ORF">CPT03_20970</name>
</gene>
<reference evidence="4 5" key="1">
    <citation type="submission" date="2017-10" db="EMBL/GenBank/DDBJ databases">
        <title>Whole genome of Pedobacter ginsengisoli T01R-27 isolated from tomato rhizosphere.</title>
        <authorList>
            <person name="Weon H.-Y."/>
            <person name="Lee S.A."/>
            <person name="Sang M.K."/>
            <person name="Song J."/>
        </authorList>
    </citation>
    <scope>NUCLEOTIDE SEQUENCE [LARGE SCALE GENOMIC DNA]</scope>
    <source>
        <strain evidence="4 5">T01R-27</strain>
    </source>
</reference>
<dbReference type="PANTHER" id="PTHR30344:SF1">
    <property type="entry name" value="6-PHOSPHOGLUCONOLACTONASE"/>
    <property type="match status" value="1"/>
</dbReference>
<keyword evidence="3" id="KW-0732">Signal</keyword>
<dbReference type="EMBL" id="CP024091">
    <property type="protein sequence ID" value="ATP58761.1"/>
    <property type="molecule type" value="Genomic_DNA"/>
</dbReference>
<dbReference type="FunFam" id="2.130.10.10:FF:000306">
    <property type="entry name" value="3-carboxymuconate cyclase"/>
    <property type="match status" value="1"/>
</dbReference>
<dbReference type="InterPro" id="IPR015943">
    <property type="entry name" value="WD40/YVTN_repeat-like_dom_sf"/>
</dbReference>
<dbReference type="Proteomes" id="UP000223749">
    <property type="component" value="Chromosome"/>
</dbReference>
<evidence type="ECO:0000256" key="3">
    <source>
        <dbReference type="SAM" id="SignalP"/>
    </source>
</evidence>
<dbReference type="OrthoDB" id="9790815at2"/>
<feature type="chain" id="PRO_5013723086" evidence="3">
    <location>
        <begin position="19"/>
        <end position="370"/>
    </location>
</feature>
<dbReference type="PROSITE" id="PS51257">
    <property type="entry name" value="PROKAR_LIPOPROTEIN"/>
    <property type="match status" value="1"/>
</dbReference>
<proteinExistence type="inferred from homology"/>
<keyword evidence="2" id="KW-0313">Glucose metabolism</keyword>
<evidence type="ECO:0000313" key="5">
    <source>
        <dbReference type="Proteomes" id="UP000223749"/>
    </source>
</evidence>
<comment type="similarity">
    <text evidence="1">Belongs to the cycloisomerase 2 family.</text>
</comment>